<dbReference type="Pfam" id="PF13385">
    <property type="entry name" value="Laminin_G_3"/>
    <property type="match status" value="1"/>
</dbReference>
<dbReference type="EMBL" id="BARU01001631">
    <property type="protein sequence ID" value="GAH19438.1"/>
    <property type="molecule type" value="Genomic_DNA"/>
</dbReference>
<name>X1FF78_9ZZZZ</name>
<gene>
    <name evidence="1" type="ORF">S03H2_04178</name>
</gene>
<feature type="non-terminal residue" evidence="1">
    <location>
        <position position="460"/>
    </location>
</feature>
<organism evidence="1">
    <name type="scientific">marine sediment metagenome</name>
    <dbReference type="NCBI Taxonomy" id="412755"/>
    <lineage>
        <taxon>unclassified sequences</taxon>
        <taxon>metagenomes</taxon>
        <taxon>ecological metagenomes</taxon>
    </lineage>
</organism>
<sequence>GIIGPTMASYIDQWVYIIAIYDGITIKLFINGNLDEYASASGEISTNDEPLTIGWVDYDRYFDGLIDDIRIYDFALEDYEIEWLYSMGLGRNLSLTDFTFEDTFGPSIQDVEISQNYLMLGDLLNITCDVWDASRVLYVTAIIQDSQESIIATLPMVNILGDIYEIDWDSSGVSLGDYYVDIQAFDNSSNQNEAYLNNIKSFTVYDDIGPYITEMSVNYSIIEYGIGQQEIWCTVIDPSGVQWIKAKVKQQSEGFMNELLMDFQGNDRYRCYWTSEQGDPEGFTYVVDFEAMDGENNLGYNQESGPEFLVEDNTIPSLLYVDTVPSNFEYGDLNPITISCDTSDLSYIDKTWATIRLGTTFVESIELIYVGSDRYKGILYITGYSEGTYQIDINATDSSSNNNLATVNNADDFEIRDTTAPEISDVQISDNLLRVGKSLIITCTVSDLSDIFNVTVYIQN</sequence>
<dbReference type="Gene3D" id="2.60.120.200">
    <property type="match status" value="1"/>
</dbReference>
<feature type="non-terminal residue" evidence="1">
    <location>
        <position position="1"/>
    </location>
</feature>
<comment type="caution">
    <text evidence="1">The sequence shown here is derived from an EMBL/GenBank/DDBJ whole genome shotgun (WGS) entry which is preliminary data.</text>
</comment>
<protein>
    <recommendedName>
        <fullName evidence="2">LamG-like jellyroll fold domain-containing protein</fullName>
    </recommendedName>
</protein>
<dbReference type="AlphaFoldDB" id="X1FF78"/>
<proteinExistence type="predicted"/>
<dbReference type="SUPFAM" id="SSF49899">
    <property type="entry name" value="Concanavalin A-like lectins/glucanases"/>
    <property type="match status" value="1"/>
</dbReference>
<accession>X1FF78</accession>
<evidence type="ECO:0000313" key="1">
    <source>
        <dbReference type="EMBL" id="GAH19438.1"/>
    </source>
</evidence>
<reference evidence="1" key="1">
    <citation type="journal article" date="2014" name="Front. Microbiol.">
        <title>High frequency of phylogenetically diverse reductive dehalogenase-homologous genes in deep subseafloor sedimentary metagenomes.</title>
        <authorList>
            <person name="Kawai M."/>
            <person name="Futagami T."/>
            <person name="Toyoda A."/>
            <person name="Takaki Y."/>
            <person name="Nishi S."/>
            <person name="Hori S."/>
            <person name="Arai W."/>
            <person name="Tsubouchi T."/>
            <person name="Morono Y."/>
            <person name="Uchiyama I."/>
            <person name="Ito T."/>
            <person name="Fujiyama A."/>
            <person name="Inagaki F."/>
            <person name="Takami H."/>
        </authorList>
    </citation>
    <scope>NUCLEOTIDE SEQUENCE</scope>
    <source>
        <strain evidence="1">Expedition CK06-06</strain>
    </source>
</reference>
<evidence type="ECO:0008006" key="2">
    <source>
        <dbReference type="Google" id="ProtNLM"/>
    </source>
</evidence>
<dbReference type="InterPro" id="IPR013320">
    <property type="entry name" value="ConA-like_dom_sf"/>
</dbReference>